<keyword evidence="2" id="KW-0812">Transmembrane</keyword>
<evidence type="ECO:0000313" key="4">
    <source>
        <dbReference type="Proteomes" id="UP000611640"/>
    </source>
</evidence>
<feature type="transmembrane region" description="Helical" evidence="2">
    <location>
        <begin position="102"/>
        <end position="127"/>
    </location>
</feature>
<reference evidence="3 4" key="1">
    <citation type="submission" date="2020-08" db="EMBL/GenBank/DDBJ databases">
        <title>Whole genome shotgun sequence of Actinocatenispora thailandica NBRC 105041.</title>
        <authorList>
            <person name="Komaki H."/>
            <person name="Tamura T."/>
        </authorList>
    </citation>
    <scope>NUCLEOTIDE SEQUENCE [LARGE SCALE GENOMIC DNA]</scope>
    <source>
        <strain evidence="3 4">NBRC 105041</strain>
    </source>
</reference>
<protein>
    <recommendedName>
        <fullName evidence="5">CHAT domain-containing protein</fullName>
    </recommendedName>
</protein>
<organism evidence="3 4">
    <name type="scientific">Actinocatenispora thailandica</name>
    <dbReference type="NCBI Taxonomy" id="227318"/>
    <lineage>
        <taxon>Bacteria</taxon>
        <taxon>Bacillati</taxon>
        <taxon>Actinomycetota</taxon>
        <taxon>Actinomycetes</taxon>
        <taxon>Micromonosporales</taxon>
        <taxon>Micromonosporaceae</taxon>
        <taxon>Actinocatenispora</taxon>
    </lineage>
</organism>
<keyword evidence="4" id="KW-1185">Reference proteome</keyword>
<feature type="transmembrane region" description="Helical" evidence="2">
    <location>
        <begin position="164"/>
        <end position="187"/>
    </location>
</feature>
<gene>
    <name evidence="3" type="ORF">Athai_09980</name>
</gene>
<name>A0A7R7DKR4_9ACTN</name>
<proteinExistence type="predicted"/>
<dbReference type="KEGG" id="atl:Athai_09980"/>
<feature type="transmembrane region" description="Helical" evidence="2">
    <location>
        <begin position="139"/>
        <end position="158"/>
    </location>
</feature>
<evidence type="ECO:0000313" key="3">
    <source>
        <dbReference type="EMBL" id="BCJ33495.1"/>
    </source>
</evidence>
<feature type="region of interest" description="Disordered" evidence="1">
    <location>
        <begin position="655"/>
        <end position="676"/>
    </location>
</feature>
<keyword evidence="2" id="KW-1133">Transmembrane helix</keyword>
<sequence length="989" mass="104319">MPAGDPRGSDEAALAWLRERSATALDEDEVVTLADLAFALVRGDHPRLAAAGMLGDAVAGQREVRRHRTTPDRIGDVHADRARIIGSWVVWQPLVCRIVTGLLTALIAAAFGLPFASSLLLGGASATLAASTQLPARRAVLWGPWLLGIPCAALALWFARGQWWLGVLLLPAAWTAHHAVTAFAVFFAQGRRHLFGFVPFAVRLRLGLRGRWKVLATGLDKAVTDDVYRADRFLDVVAPTAPPVLVPVIAAARAVAACRRGETDLALRLVGRVLGGLNGLPPRCAGWVLLQASDVLVTCGRVAEAETAIERALAGLHPRRDDDWYDQALGRRVMLHLGADGGQASVLRDVHRLRLRAVRRADVGLLNVTETWLLRMALLAGDTDGTLRVARAMLPWSRAHTELGVTSEQLAARQVLLAQILLAGADRDRAVDLAFAALDALRGTHQPLAEAAARVTIARGLTGTDPADALAHVLAALRTVQDVRYRLPSAAWRGSWAALHAAAYALALDLAYSVADVLLVVELLEAVKSQSVPLPRDARSAERVAVLDALLNTPVLAGDRDASEAGGAADPLHYVPAVTVARACWSTSGDGHPVDLSPALDAIAPQSWYWSGIVVDGRYYYAVRDPGRGWYVNRKDGAAVLPALDALLDALPVPRPGESDSAAGHRAGAGPLGRDRTGAGRELTVLRAAAEALLPPVLRDALAGARPDAPVRLLVGLGGELAALPVAGWPLGPAADAPRLVEHAVVSYTPSIALLAAVPRQPSACRRYPIELALLGPDQDDRTAAGNRLRHALTPPGSARRQHAGALDKHRLRELLIEARDAGSAGHTLYVAGHVVRSELPADPGGGGLALAGGDRLTLRDLTARSGDGPAYPMPARVLLAGCGSIGVESTGPAGQRQLSEWLGLAAGVIAAGAEDVVCTLHPIPELPETAEFDLSVADLLVLPDDPAAALRTVQLRQLARWRSGDRPVPLVWQAYAHVHGAGPAATEG</sequence>
<keyword evidence="2" id="KW-0472">Membrane</keyword>
<dbReference type="EMBL" id="AP023355">
    <property type="protein sequence ID" value="BCJ33495.1"/>
    <property type="molecule type" value="Genomic_DNA"/>
</dbReference>
<dbReference type="RefSeq" id="WP_203960373.1">
    <property type="nucleotide sequence ID" value="NZ_AP023355.1"/>
</dbReference>
<dbReference type="AlphaFoldDB" id="A0A7R7DKR4"/>
<accession>A0A7R7DKR4</accession>
<evidence type="ECO:0008006" key="5">
    <source>
        <dbReference type="Google" id="ProtNLM"/>
    </source>
</evidence>
<evidence type="ECO:0000256" key="2">
    <source>
        <dbReference type="SAM" id="Phobius"/>
    </source>
</evidence>
<dbReference type="Proteomes" id="UP000611640">
    <property type="component" value="Chromosome"/>
</dbReference>
<evidence type="ECO:0000256" key="1">
    <source>
        <dbReference type="SAM" id="MobiDB-lite"/>
    </source>
</evidence>